<dbReference type="GO" id="GO:0032222">
    <property type="term" value="P:regulation of synaptic transmission, cholinergic"/>
    <property type="evidence" value="ECO:0007669"/>
    <property type="project" value="InterPro"/>
</dbReference>
<gene>
    <name evidence="4" type="ORF">SNE40_005784</name>
</gene>
<comment type="caution">
    <text evidence="4">The sequence shown here is derived from an EMBL/GenBank/DDBJ whole genome shotgun (WGS) entry which is preliminary data.</text>
</comment>
<keyword evidence="5" id="KW-1185">Reference proteome</keyword>
<evidence type="ECO:0000256" key="3">
    <source>
        <dbReference type="SAM" id="SignalP"/>
    </source>
</evidence>
<evidence type="ECO:0000313" key="4">
    <source>
        <dbReference type="EMBL" id="KAK6187850.1"/>
    </source>
</evidence>
<accession>A0AAN8K4B0</accession>
<sequence>MKSLIAVAVAVVTIIFVLDTGSAIKCFVCNSYHQADCADWFDNVTQHLTECPETNSLCRKIVQEVFYDGEWDVRYVRQCAEMGDVGPREGRDCKERVGTYNVKLRYCHCDNQDGCNSAITHSFNYATPIIMTFLSTAAYSALTKL</sequence>
<feature type="chain" id="PRO_5042916335" description="Protein sleepless" evidence="3">
    <location>
        <begin position="24"/>
        <end position="145"/>
    </location>
</feature>
<protein>
    <recommendedName>
        <fullName evidence="6">Protein sleepless</fullName>
    </recommendedName>
</protein>
<dbReference type="InterPro" id="IPR050975">
    <property type="entry name" value="Sleep_regulator"/>
</dbReference>
<dbReference type="Pfam" id="PF17064">
    <property type="entry name" value="QVR"/>
    <property type="match status" value="1"/>
</dbReference>
<dbReference type="PANTHER" id="PTHR33562">
    <property type="entry name" value="ATILLA, ISOFORM B-RELATED-RELATED"/>
    <property type="match status" value="1"/>
</dbReference>
<dbReference type="AlphaFoldDB" id="A0AAN8K4B0"/>
<proteinExistence type="predicted"/>
<keyword evidence="1 3" id="KW-0732">Signal</keyword>
<dbReference type="Proteomes" id="UP001347796">
    <property type="component" value="Unassembled WGS sequence"/>
</dbReference>
<name>A0AAN8K4B0_PATCE</name>
<evidence type="ECO:0008006" key="6">
    <source>
        <dbReference type="Google" id="ProtNLM"/>
    </source>
</evidence>
<evidence type="ECO:0000256" key="2">
    <source>
        <dbReference type="ARBA" id="ARBA00023180"/>
    </source>
</evidence>
<feature type="signal peptide" evidence="3">
    <location>
        <begin position="1"/>
        <end position="23"/>
    </location>
</feature>
<reference evidence="4 5" key="1">
    <citation type="submission" date="2024-01" db="EMBL/GenBank/DDBJ databases">
        <title>The genome of the rayed Mediterranean limpet Patella caerulea (Linnaeus, 1758).</title>
        <authorList>
            <person name="Anh-Thu Weber A."/>
            <person name="Halstead-Nussloch G."/>
        </authorList>
    </citation>
    <scope>NUCLEOTIDE SEQUENCE [LARGE SCALE GENOMIC DNA]</scope>
    <source>
        <strain evidence="4">AATW-2023a</strain>
        <tissue evidence="4">Whole specimen</tissue>
    </source>
</reference>
<dbReference type="GO" id="GO:0030431">
    <property type="term" value="P:sleep"/>
    <property type="evidence" value="ECO:0007669"/>
    <property type="project" value="InterPro"/>
</dbReference>
<organism evidence="4 5">
    <name type="scientific">Patella caerulea</name>
    <name type="common">Rayed Mediterranean limpet</name>
    <dbReference type="NCBI Taxonomy" id="87958"/>
    <lineage>
        <taxon>Eukaryota</taxon>
        <taxon>Metazoa</taxon>
        <taxon>Spiralia</taxon>
        <taxon>Lophotrochozoa</taxon>
        <taxon>Mollusca</taxon>
        <taxon>Gastropoda</taxon>
        <taxon>Patellogastropoda</taxon>
        <taxon>Patelloidea</taxon>
        <taxon>Patellidae</taxon>
        <taxon>Patella</taxon>
    </lineage>
</organism>
<dbReference type="PANTHER" id="PTHR33562:SF2">
    <property type="entry name" value="PROTEIN QUIVER"/>
    <property type="match status" value="1"/>
</dbReference>
<dbReference type="InterPro" id="IPR031424">
    <property type="entry name" value="QVR-like"/>
</dbReference>
<dbReference type="EMBL" id="JAZGQO010000004">
    <property type="protein sequence ID" value="KAK6187850.1"/>
    <property type="molecule type" value="Genomic_DNA"/>
</dbReference>
<evidence type="ECO:0000256" key="1">
    <source>
        <dbReference type="ARBA" id="ARBA00022729"/>
    </source>
</evidence>
<keyword evidence="2" id="KW-0325">Glycoprotein</keyword>
<evidence type="ECO:0000313" key="5">
    <source>
        <dbReference type="Proteomes" id="UP001347796"/>
    </source>
</evidence>